<sequence>MKKRSILDSEGSFSLEASLVFPIVLLVTFTLLFFCVYMYQNAILVQVASSAAERAAYSWDNSHKDARNGSFAKGEYDSLYWRLSDDQMLGALFGFAGVSSRQSLALPAAASQSGALSVQKIAKAASGIPSGMSGEMSYDHQLMLRKVNVHLEQFVDLPGITQVIGGNMNSEVSSVVTEPVEFIRTVELVRYYGAKFKGQGGPAMNQIDAAAVIRKQAKSN</sequence>
<evidence type="ECO:0000256" key="1">
    <source>
        <dbReference type="SAM" id="Phobius"/>
    </source>
</evidence>
<dbReference type="Pfam" id="PF07811">
    <property type="entry name" value="TadE"/>
    <property type="match status" value="1"/>
</dbReference>
<protein>
    <recommendedName>
        <fullName evidence="2">TadE-like domain-containing protein</fullName>
    </recommendedName>
</protein>
<proteinExistence type="predicted"/>
<evidence type="ECO:0000313" key="3">
    <source>
        <dbReference type="EMBL" id="MBP1937435.1"/>
    </source>
</evidence>
<dbReference type="Proteomes" id="UP001519273">
    <property type="component" value="Unassembled WGS sequence"/>
</dbReference>
<evidence type="ECO:0000259" key="2">
    <source>
        <dbReference type="Pfam" id="PF07811"/>
    </source>
</evidence>
<dbReference type="InterPro" id="IPR012495">
    <property type="entry name" value="TadE-like_dom"/>
</dbReference>
<feature type="transmembrane region" description="Helical" evidence="1">
    <location>
        <begin position="20"/>
        <end position="39"/>
    </location>
</feature>
<feature type="domain" description="TadE-like" evidence="2">
    <location>
        <begin position="11"/>
        <end position="52"/>
    </location>
</feature>
<accession>A0ABS4H5S3</accession>
<evidence type="ECO:0000313" key="4">
    <source>
        <dbReference type="Proteomes" id="UP001519273"/>
    </source>
</evidence>
<name>A0ABS4H5S3_9BACL</name>
<dbReference type="RefSeq" id="WP_209849940.1">
    <property type="nucleotide sequence ID" value="NZ_CBCRVE010000005.1"/>
</dbReference>
<reference evidence="3 4" key="1">
    <citation type="submission" date="2021-03" db="EMBL/GenBank/DDBJ databases">
        <title>Genomic Encyclopedia of Type Strains, Phase IV (KMG-IV): sequencing the most valuable type-strain genomes for metagenomic binning, comparative biology and taxonomic classification.</title>
        <authorList>
            <person name="Goeker M."/>
        </authorList>
    </citation>
    <scope>NUCLEOTIDE SEQUENCE [LARGE SCALE GENOMIC DNA]</scope>
    <source>
        <strain evidence="3 4">DSM 23491</strain>
    </source>
</reference>
<keyword evidence="1" id="KW-0812">Transmembrane</keyword>
<organism evidence="3 4">
    <name type="scientific">Paenibacillus sediminis</name>
    <dbReference type="NCBI Taxonomy" id="664909"/>
    <lineage>
        <taxon>Bacteria</taxon>
        <taxon>Bacillati</taxon>
        <taxon>Bacillota</taxon>
        <taxon>Bacilli</taxon>
        <taxon>Bacillales</taxon>
        <taxon>Paenibacillaceae</taxon>
        <taxon>Paenibacillus</taxon>
    </lineage>
</organism>
<keyword evidence="1" id="KW-1133">Transmembrane helix</keyword>
<keyword evidence="1" id="KW-0472">Membrane</keyword>
<gene>
    <name evidence="3" type="ORF">J2Z20_002330</name>
</gene>
<keyword evidence="4" id="KW-1185">Reference proteome</keyword>
<dbReference type="EMBL" id="JAGGKP010000005">
    <property type="protein sequence ID" value="MBP1937435.1"/>
    <property type="molecule type" value="Genomic_DNA"/>
</dbReference>
<comment type="caution">
    <text evidence="3">The sequence shown here is derived from an EMBL/GenBank/DDBJ whole genome shotgun (WGS) entry which is preliminary data.</text>
</comment>